<protein>
    <recommendedName>
        <fullName evidence="1">AB hydrolase-1 domain-containing protein</fullName>
    </recommendedName>
</protein>
<sequence>MRQNNFVRTAICREELKMVYHPLCLILKSKLQAILRHGTLLPALLFGLSACTTPPKVIVQQKVLSNPLVTISDPEQFRLWYQHLQTETPSAQLALCQIAQTSAQISAFHQLACGLTLLPHASNIAERSQALGWYQTGLEVLVRSQLQQGRWQPRHRDFQLQLQLPTDESGLPFSRYTQIADLVFREPWITPAAPNPQGIGLVLAAERAYSKLGSDQNYPREGIFRAVTVLATHLHFDDQDQLQIQLTGYYLTEPKSVLFGTQPYPLQYDSATAYLLLLREARIDQAEWAALFDGNNSSYDFGIYSIAPLSGSKIPILMIHGLHSSPMIWLRLSHAIYADPKLSDRYQIWHAFYPTGAPPFFNAMRLRTQVDELRARLQQQFAMPEDLPMVLIGHSMGGIIAKTFIVDPEYRLWDQTFMRRPEQLPRDHRDFMRYQDVFIFKPRPYVQSVFFLDTPHHGAEMAESWYSRLASAWIRLPSIFSDLNRRVFKKLSYDLVTPQMKGYLKKDGPTSVDVLSPQHPLLQEIAKLPYQKPVFSIVGSTSTPFCYNEKSCAQLNDSVVPFFSAHQSQAQEQIIVLSEHNSYQSPEAIAFILKKLRAQ</sequence>
<dbReference type="Proteomes" id="UP000283077">
    <property type="component" value="Unassembled WGS sequence"/>
</dbReference>
<dbReference type="Gene3D" id="3.40.50.1820">
    <property type="entry name" value="alpha/beta hydrolase"/>
    <property type="match status" value="1"/>
</dbReference>
<dbReference type="InterPro" id="IPR029058">
    <property type="entry name" value="AB_hydrolase_fold"/>
</dbReference>
<evidence type="ECO:0000313" key="2">
    <source>
        <dbReference type="EMBL" id="RVU35348.1"/>
    </source>
</evidence>
<dbReference type="SUPFAM" id="SSF53474">
    <property type="entry name" value="alpha/beta-Hydrolases"/>
    <property type="match status" value="1"/>
</dbReference>
<gene>
    <name evidence="2" type="ORF">EOE67_14315</name>
</gene>
<dbReference type="InterPro" id="IPR000073">
    <property type="entry name" value="AB_hydrolase_1"/>
</dbReference>
<accession>A0A437QLF0</accession>
<dbReference type="AlphaFoldDB" id="A0A437QLF0"/>
<dbReference type="EMBL" id="SACS01000016">
    <property type="protein sequence ID" value="RVU35348.1"/>
    <property type="molecule type" value="Genomic_DNA"/>
</dbReference>
<feature type="domain" description="AB hydrolase-1" evidence="1">
    <location>
        <begin position="316"/>
        <end position="473"/>
    </location>
</feature>
<evidence type="ECO:0000259" key="1">
    <source>
        <dbReference type="Pfam" id="PF12697"/>
    </source>
</evidence>
<dbReference type="Pfam" id="PF12697">
    <property type="entry name" value="Abhydrolase_6"/>
    <property type="match status" value="1"/>
</dbReference>
<dbReference type="RefSeq" id="WP_127700022.1">
    <property type="nucleotide sequence ID" value="NZ_SACS01000016.1"/>
</dbReference>
<evidence type="ECO:0000313" key="3">
    <source>
        <dbReference type="Proteomes" id="UP000283077"/>
    </source>
</evidence>
<dbReference type="OrthoDB" id="869379at2"/>
<reference evidence="2 3" key="1">
    <citation type="submission" date="2019-01" db="EMBL/GenBank/DDBJ databases">
        <authorList>
            <person name="Chen W.-M."/>
        </authorList>
    </citation>
    <scope>NUCLEOTIDE SEQUENCE [LARGE SCALE GENOMIC DNA]</scope>
    <source>
        <strain evidence="2 3">KYPC3</strain>
    </source>
</reference>
<keyword evidence="3" id="KW-1185">Reference proteome</keyword>
<proteinExistence type="predicted"/>
<comment type="caution">
    <text evidence="2">The sequence shown here is derived from an EMBL/GenBank/DDBJ whole genome shotgun (WGS) entry which is preliminary data.</text>
</comment>
<name>A0A437QLF0_9GAMM</name>
<organism evidence="2 3">
    <name type="scientific">Rheinheimera riviphila</name>
    <dbReference type="NCBI Taxonomy" id="1834037"/>
    <lineage>
        <taxon>Bacteria</taxon>
        <taxon>Pseudomonadati</taxon>
        <taxon>Pseudomonadota</taxon>
        <taxon>Gammaproteobacteria</taxon>
        <taxon>Chromatiales</taxon>
        <taxon>Chromatiaceae</taxon>
        <taxon>Rheinheimera</taxon>
    </lineage>
</organism>